<accession>A0A1X7V263</accession>
<protein>
    <recommendedName>
        <fullName evidence="5">Large ribosomal subunit protein eL6</fullName>
    </recommendedName>
    <alternativeName>
        <fullName evidence="6">60S ribosomal protein L6</fullName>
    </alternativeName>
</protein>
<dbReference type="GO" id="GO:0000027">
    <property type="term" value="P:ribosomal large subunit assembly"/>
    <property type="evidence" value="ECO:0007669"/>
    <property type="project" value="TreeGrafter"/>
</dbReference>
<evidence type="ECO:0000256" key="3">
    <source>
        <dbReference type="ARBA" id="ARBA00023274"/>
    </source>
</evidence>
<dbReference type="InterPro" id="IPR000915">
    <property type="entry name" value="60S_ribosomal_eL6"/>
</dbReference>
<evidence type="ECO:0000256" key="7">
    <source>
        <dbReference type="ARBA" id="ARBA00046388"/>
    </source>
</evidence>
<evidence type="ECO:0000259" key="9">
    <source>
        <dbReference type="Pfam" id="PF03868"/>
    </source>
</evidence>
<feature type="domain" description="Large ribosomal subunit protein uL6 N-terminal" evidence="9">
    <location>
        <begin position="30"/>
        <end position="75"/>
    </location>
</feature>
<evidence type="ECO:0000256" key="2">
    <source>
        <dbReference type="ARBA" id="ARBA00022980"/>
    </source>
</evidence>
<keyword evidence="3" id="KW-0687">Ribonucleoprotein</keyword>
<dbReference type="PANTHER" id="PTHR10715:SF0">
    <property type="entry name" value="LARGE RIBOSOMAL SUBUNIT PROTEIN EL6"/>
    <property type="match status" value="1"/>
</dbReference>
<dbReference type="FunFam" id="2.30.30.30:FF:000014">
    <property type="entry name" value="60S ribosomal protein L6"/>
    <property type="match status" value="1"/>
</dbReference>
<proteinExistence type="inferred from homology"/>
<dbReference type="OrthoDB" id="2436667at2759"/>
<dbReference type="Pfam" id="PF03868">
    <property type="entry name" value="Ribosomal_L6e_N"/>
    <property type="match status" value="1"/>
</dbReference>
<dbReference type="GO" id="GO:0022625">
    <property type="term" value="C:cytosolic large ribosomal subunit"/>
    <property type="evidence" value="ECO:0007669"/>
    <property type="project" value="TreeGrafter"/>
</dbReference>
<dbReference type="InterPro" id="IPR014722">
    <property type="entry name" value="Rib_uL2_dom2"/>
</dbReference>
<dbReference type="InterPro" id="IPR005568">
    <property type="entry name" value="Ribosomal_uL6_N"/>
</dbReference>
<organism evidence="10">
    <name type="scientific">Amphimedon queenslandica</name>
    <name type="common">Sponge</name>
    <dbReference type="NCBI Taxonomy" id="400682"/>
    <lineage>
        <taxon>Eukaryota</taxon>
        <taxon>Metazoa</taxon>
        <taxon>Porifera</taxon>
        <taxon>Demospongiae</taxon>
        <taxon>Heteroscleromorpha</taxon>
        <taxon>Haplosclerida</taxon>
        <taxon>Niphatidae</taxon>
        <taxon>Amphimedon</taxon>
    </lineage>
</organism>
<dbReference type="STRING" id="400682.A0A1X7V263"/>
<dbReference type="Pfam" id="PF01159">
    <property type="entry name" value="Ribosomal_L6e"/>
    <property type="match status" value="1"/>
</dbReference>
<evidence type="ECO:0000256" key="4">
    <source>
        <dbReference type="ARBA" id="ARBA00034092"/>
    </source>
</evidence>
<sequence length="272" mass="31484">MLQHVGDQRGGPFHSIGMADKQQQAKVGKHRGKRHTPRNWLLPGGFWRYGRCAMYRRRGNYLKKNLNTEKKVEKRTYFKIKPVGGEKNGGKRMILLKKSRKWLPSEDTPRKLRRRTKPRPCRLRKSITPGTVLILLVGRHAGKRVIFLKQLGSGLLLVTGPYGLNRVPLRRVNQAFVIATQTKVDVSGVTLPARLNDEYFKRKRLVTKKGGKKSSIFEDKENRYKVTSERKEDQKAVDKQLSKVIGKEECLKSYLRHKFSLSHGQYPHKMVF</sequence>
<dbReference type="GO" id="GO:0003735">
    <property type="term" value="F:structural constituent of ribosome"/>
    <property type="evidence" value="ECO:0007669"/>
    <property type="project" value="InterPro"/>
</dbReference>
<dbReference type="GO" id="GO:0003723">
    <property type="term" value="F:RNA binding"/>
    <property type="evidence" value="ECO:0007669"/>
    <property type="project" value="TreeGrafter"/>
</dbReference>
<feature type="region of interest" description="Disordered" evidence="8">
    <location>
        <begin position="1"/>
        <end position="35"/>
    </location>
</feature>
<evidence type="ECO:0000256" key="5">
    <source>
        <dbReference type="ARBA" id="ARBA00035233"/>
    </source>
</evidence>
<evidence type="ECO:0000256" key="1">
    <source>
        <dbReference type="ARBA" id="ARBA00010592"/>
    </source>
</evidence>
<dbReference type="PANTHER" id="PTHR10715">
    <property type="entry name" value="60S RIBOSOMAL PROTEIN L6"/>
    <property type="match status" value="1"/>
</dbReference>
<name>A0A1X7V263_AMPQE</name>
<comment type="function">
    <text evidence="4">Component of the large ribosomal subunit. The ribosome is a large ribonucleoprotein complex responsible for the synthesis of proteins in the cell.</text>
</comment>
<dbReference type="CDD" id="cd13156">
    <property type="entry name" value="KOW_RPL6"/>
    <property type="match status" value="1"/>
</dbReference>
<dbReference type="SUPFAM" id="SSF50104">
    <property type="entry name" value="Translation proteins SH3-like domain"/>
    <property type="match status" value="1"/>
</dbReference>
<evidence type="ECO:0000256" key="6">
    <source>
        <dbReference type="ARBA" id="ARBA00035351"/>
    </source>
</evidence>
<dbReference type="EnsemblMetazoa" id="Aqu2.1.34340_001">
    <property type="protein sequence ID" value="Aqu2.1.34340_001"/>
    <property type="gene ID" value="Aqu2.1.34340"/>
</dbReference>
<dbReference type="AlphaFoldDB" id="A0A1X7V263"/>
<evidence type="ECO:0000256" key="8">
    <source>
        <dbReference type="SAM" id="MobiDB-lite"/>
    </source>
</evidence>
<dbReference type="eggNOG" id="KOG1694">
    <property type="taxonomic scope" value="Eukaryota"/>
</dbReference>
<dbReference type="InParanoid" id="A0A1X7V263"/>
<evidence type="ECO:0000313" key="10">
    <source>
        <dbReference type="EnsemblMetazoa" id="Aqu2.1.34340_001"/>
    </source>
</evidence>
<dbReference type="GO" id="GO:0002181">
    <property type="term" value="P:cytoplasmic translation"/>
    <property type="evidence" value="ECO:0007669"/>
    <property type="project" value="TreeGrafter"/>
</dbReference>
<comment type="subunit">
    <text evidence="7">Component of the large ribosomal subunit. May bind IPO9 with low affinity.</text>
</comment>
<keyword evidence="2" id="KW-0689">Ribosomal protein</keyword>
<dbReference type="Gene3D" id="2.30.30.30">
    <property type="match status" value="1"/>
</dbReference>
<reference evidence="10" key="1">
    <citation type="submission" date="2017-05" db="UniProtKB">
        <authorList>
            <consortium name="EnsemblMetazoa"/>
        </authorList>
    </citation>
    <scope>IDENTIFICATION</scope>
</reference>
<dbReference type="InterPro" id="IPR041997">
    <property type="entry name" value="Ribosomal_eL6_KOW"/>
</dbReference>
<comment type="similarity">
    <text evidence="1">Belongs to the eukaryotic ribosomal protein eL6 family.</text>
</comment>
<dbReference type="InterPro" id="IPR008991">
    <property type="entry name" value="Translation_prot_SH3-like_sf"/>
</dbReference>